<proteinExistence type="predicted"/>
<dbReference type="RefSeq" id="XP_020124155.1">
    <property type="nucleotide sequence ID" value="XM_020259838.1"/>
</dbReference>
<gene>
    <name evidence="3" type="ORF">UA08_00108</name>
</gene>
<dbReference type="InterPro" id="IPR036322">
    <property type="entry name" value="WD40_repeat_dom_sf"/>
</dbReference>
<dbReference type="Proteomes" id="UP000214365">
    <property type="component" value="Unassembled WGS sequence"/>
</dbReference>
<dbReference type="STRING" id="1441469.A0A225B002"/>
<sequence>MELHRCRFVPYNPQAINALEFSHPASSKATGQGAQTLRLAVGRANGDIEIWNPLRGAWFQETIIRGGKGRCIEGLAWTLDPSEDAADGSGLRLPGRLRLFSIGYTNTVTEWDLEKGRPARHSSGSYGEIWCLTAQPRWTEKEKGGTAAAATGEYTGQHLAIGCADGSIVILSTADNDLKFVRRLQVSVTKNVRVLSIAFQNRNVIAAGYADSSIRLFDIRSGRLLRTVSLGRGPVGGPKDILVWSVKCLSDGTLVSGDSTGEIRFWDAKNYSLIQRLRGHQADVLDVAVGVDGETVISGGADRRTVLYRLKPGKKHDKSRRWAEVMHRRYHTHDVKKFAVYESKDISIAVSGGPDASLVVMPLRESGKEHHRTLSSLPQICQLTSSLSSRLMMSFWEREARIWRIAPENGDDADESQRNQLVGRVLIPGDENITSAALASNGSLLVLSTMTTVRMFALSWNDSEDEDVVLSINDLKVPPQIADDGARVVSLSPDLQWLSIVRPSSEVFLAKLSTDTTDNQTQVHSKLLRLERSSGKARTLRGVNMGTLGDYDRTIRTVTFSADSKLFATGDLAGFVDFWALEDVSSENQQQQAQPRTNGTNTSNDESDDDDDDDDEDDDDNIAQTIDNQRWKSLAAMPCLHAGIVFMSFRPTSTSSSTTTDDRLLVLTSRHQVTEYEALRGKFSEWSQKNPKSHLPEEFIGLKDRAVGGVCGLFGSAQMPKLLLYGPSWLWMFDLTHDFPSPATTTTINNNNNNNSHNTPAGSQKRKRLLNEEDEQERRKYNSGAGDLIPTSQAKVTLGTKMRKIVGSNKHDEVIVNAEKHRQHGSKDTNKKHGNEDQEDAAAAAGDDDDDNNNNEEYDEDAYPNTNPFFVNGEPDFAHLRRGGIADDKESKNPADGVPDNHHDNNQTPIFWHSYRFRDILGVLPIGSCHRNSNINNVVGSNNSKRKESEAVVELAIVERPLWDMDLGERYVKDYE</sequence>
<feature type="region of interest" description="Disordered" evidence="2">
    <location>
        <begin position="744"/>
        <end position="866"/>
    </location>
</feature>
<feature type="compositionally biased region" description="Acidic residues" evidence="2">
    <location>
        <begin position="846"/>
        <end position="862"/>
    </location>
</feature>
<dbReference type="Pfam" id="PF00400">
    <property type="entry name" value="WD40"/>
    <property type="match status" value="1"/>
</dbReference>
<name>A0A225B002_TALAT</name>
<dbReference type="PROSITE" id="PS50082">
    <property type="entry name" value="WD_REPEATS_2"/>
    <property type="match status" value="1"/>
</dbReference>
<feature type="compositionally biased region" description="Basic and acidic residues" evidence="2">
    <location>
        <begin position="809"/>
        <end position="836"/>
    </location>
</feature>
<dbReference type="GeneID" id="30999863"/>
<dbReference type="InterPro" id="IPR046351">
    <property type="entry name" value="UTP4"/>
</dbReference>
<reference evidence="3 4" key="1">
    <citation type="submission" date="2015-06" db="EMBL/GenBank/DDBJ databases">
        <title>Talaromyces atroroseus IBT 11181 draft genome.</title>
        <authorList>
            <person name="Rasmussen K.B."/>
            <person name="Rasmussen S."/>
            <person name="Petersen B."/>
            <person name="Sicheritz-Ponten T."/>
            <person name="Mortensen U.H."/>
            <person name="Thrane U."/>
        </authorList>
    </citation>
    <scope>NUCLEOTIDE SEQUENCE [LARGE SCALE GENOMIC DNA]</scope>
    <source>
        <strain evidence="3 4">IBT 11181</strain>
    </source>
</reference>
<dbReference type="OrthoDB" id="8883818at2759"/>
<feature type="compositionally biased region" description="Polar residues" evidence="2">
    <location>
        <begin position="586"/>
        <end position="602"/>
    </location>
</feature>
<comment type="caution">
    <text evidence="3">The sequence shown here is derived from an EMBL/GenBank/DDBJ whole genome shotgun (WGS) entry which is preliminary data.</text>
</comment>
<dbReference type="GO" id="GO:0034455">
    <property type="term" value="C:t-UTP complex"/>
    <property type="evidence" value="ECO:0007669"/>
    <property type="project" value="TreeGrafter"/>
</dbReference>
<feature type="compositionally biased region" description="Low complexity" evidence="2">
    <location>
        <begin position="744"/>
        <end position="759"/>
    </location>
</feature>
<dbReference type="InterPro" id="IPR015943">
    <property type="entry name" value="WD40/YVTN_repeat-like_dom_sf"/>
</dbReference>
<evidence type="ECO:0000256" key="2">
    <source>
        <dbReference type="SAM" id="MobiDB-lite"/>
    </source>
</evidence>
<accession>A0A225B002</accession>
<feature type="region of interest" description="Disordered" evidence="2">
    <location>
        <begin position="886"/>
        <end position="905"/>
    </location>
</feature>
<dbReference type="Gene3D" id="2.130.10.10">
    <property type="entry name" value="YVTN repeat-like/Quinoprotein amine dehydrogenase"/>
    <property type="match status" value="2"/>
</dbReference>
<dbReference type="EMBL" id="LFMY01000001">
    <property type="protein sequence ID" value="OKL64034.1"/>
    <property type="molecule type" value="Genomic_DNA"/>
</dbReference>
<evidence type="ECO:0000313" key="3">
    <source>
        <dbReference type="EMBL" id="OKL64034.1"/>
    </source>
</evidence>
<feature type="repeat" description="WD" evidence="1">
    <location>
        <begin position="277"/>
        <end position="318"/>
    </location>
</feature>
<dbReference type="GO" id="GO:0003723">
    <property type="term" value="F:RNA binding"/>
    <property type="evidence" value="ECO:0007669"/>
    <property type="project" value="TreeGrafter"/>
</dbReference>
<dbReference type="InterPro" id="IPR001680">
    <property type="entry name" value="WD40_rpt"/>
</dbReference>
<evidence type="ECO:0000313" key="4">
    <source>
        <dbReference type="Proteomes" id="UP000214365"/>
    </source>
</evidence>
<keyword evidence="4" id="KW-1185">Reference proteome</keyword>
<feature type="region of interest" description="Disordered" evidence="2">
    <location>
        <begin position="586"/>
        <end position="621"/>
    </location>
</feature>
<protein>
    <submittedName>
        <fullName evidence="3">Uncharacterized protein</fullName>
    </submittedName>
</protein>
<keyword evidence="1" id="KW-0853">WD repeat</keyword>
<dbReference type="GO" id="GO:0032040">
    <property type="term" value="C:small-subunit processome"/>
    <property type="evidence" value="ECO:0007669"/>
    <property type="project" value="TreeGrafter"/>
</dbReference>
<dbReference type="GO" id="GO:0030686">
    <property type="term" value="C:90S preribosome"/>
    <property type="evidence" value="ECO:0007669"/>
    <property type="project" value="InterPro"/>
</dbReference>
<dbReference type="SUPFAM" id="SSF50978">
    <property type="entry name" value="WD40 repeat-like"/>
    <property type="match status" value="2"/>
</dbReference>
<dbReference type="AlphaFoldDB" id="A0A225B002"/>
<evidence type="ECO:0000256" key="1">
    <source>
        <dbReference type="PROSITE-ProRule" id="PRU00221"/>
    </source>
</evidence>
<dbReference type="GO" id="GO:0000462">
    <property type="term" value="P:maturation of SSU-rRNA from tricistronic rRNA transcript (SSU-rRNA, 5.8S rRNA, LSU-rRNA)"/>
    <property type="evidence" value="ECO:0007669"/>
    <property type="project" value="InterPro"/>
</dbReference>
<dbReference type="SMART" id="SM00320">
    <property type="entry name" value="WD40"/>
    <property type="match status" value="5"/>
</dbReference>
<feature type="compositionally biased region" description="Acidic residues" evidence="2">
    <location>
        <begin position="605"/>
        <end position="621"/>
    </location>
</feature>
<dbReference type="PANTHER" id="PTHR44163:SF1">
    <property type="entry name" value="U3 SMALL NUCLEOLAR RNA-ASSOCIATED PROTEIN 4 HOMOLOG"/>
    <property type="match status" value="1"/>
</dbReference>
<organism evidence="3 4">
    <name type="scientific">Talaromyces atroroseus</name>
    <dbReference type="NCBI Taxonomy" id="1441469"/>
    <lineage>
        <taxon>Eukaryota</taxon>
        <taxon>Fungi</taxon>
        <taxon>Dikarya</taxon>
        <taxon>Ascomycota</taxon>
        <taxon>Pezizomycotina</taxon>
        <taxon>Eurotiomycetes</taxon>
        <taxon>Eurotiomycetidae</taxon>
        <taxon>Eurotiales</taxon>
        <taxon>Trichocomaceae</taxon>
        <taxon>Talaromyces</taxon>
        <taxon>Talaromyces sect. Trachyspermi</taxon>
    </lineage>
</organism>
<dbReference type="PANTHER" id="PTHR44163">
    <property type="entry name" value="U3 SMALL NUCLEOLAR RNA-ASSOCIATED PROTEIN 4 HOMOLOG"/>
    <property type="match status" value="1"/>
</dbReference>